<evidence type="ECO:0000313" key="2">
    <source>
        <dbReference type="EMBL" id="MBD2185473.1"/>
    </source>
</evidence>
<protein>
    <submittedName>
        <fullName evidence="2">Uncharacterized protein</fullName>
    </submittedName>
</protein>
<dbReference type="EMBL" id="JACJPW010000123">
    <property type="protein sequence ID" value="MBD2185473.1"/>
    <property type="molecule type" value="Genomic_DNA"/>
</dbReference>
<keyword evidence="1" id="KW-1133">Transmembrane helix</keyword>
<gene>
    <name evidence="2" type="ORF">H6G03_31120</name>
</gene>
<keyword evidence="1" id="KW-0472">Membrane</keyword>
<dbReference type="Proteomes" id="UP000641646">
    <property type="component" value="Unassembled WGS sequence"/>
</dbReference>
<sequence length="187" mass="20174">MFNPVHNQTNRLAAFPVIGKSIVSSLLVGLLCAVGYAVKAEPIAGRLVSQQLTKNADSVVQRLTGQWQTKVSANSSLTLIFAPESKLFIVLPSNSNTAPAMQLRYRVASSTSSPMQIDLTTSDNKTAPTIFEFTADGKLRMQLNDINSGQPRPSAFKSNAMVFEKVSNNTSLPANAQLRQPGALPQR</sequence>
<reference evidence="2" key="1">
    <citation type="journal article" date="2015" name="ISME J.">
        <title>Draft Genome Sequence of Streptomyces incarnatus NRRL8089, which Produces the Nucleoside Antibiotic Sinefungin.</title>
        <authorList>
            <person name="Oshima K."/>
            <person name="Hattori M."/>
            <person name="Shimizu H."/>
            <person name="Fukuda K."/>
            <person name="Nemoto M."/>
            <person name="Inagaki K."/>
            <person name="Tamura T."/>
        </authorList>
    </citation>
    <scope>NUCLEOTIDE SEQUENCE</scope>
    <source>
        <strain evidence="2">FACHB-1375</strain>
    </source>
</reference>
<evidence type="ECO:0000313" key="3">
    <source>
        <dbReference type="Proteomes" id="UP000641646"/>
    </source>
</evidence>
<keyword evidence="1" id="KW-0812">Transmembrane</keyword>
<name>A0A926VKP6_9CYAN</name>
<dbReference type="RefSeq" id="WP_190473818.1">
    <property type="nucleotide sequence ID" value="NZ_JACJPW010000123.1"/>
</dbReference>
<accession>A0A926VKP6</accession>
<dbReference type="AlphaFoldDB" id="A0A926VKP6"/>
<evidence type="ECO:0000256" key="1">
    <source>
        <dbReference type="SAM" id="Phobius"/>
    </source>
</evidence>
<proteinExistence type="predicted"/>
<organism evidence="2 3">
    <name type="scientific">Aerosakkonema funiforme FACHB-1375</name>
    <dbReference type="NCBI Taxonomy" id="2949571"/>
    <lineage>
        <taxon>Bacteria</taxon>
        <taxon>Bacillati</taxon>
        <taxon>Cyanobacteriota</taxon>
        <taxon>Cyanophyceae</taxon>
        <taxon>Oscillatoriophycideae</taxon>
        <taxon>Aerosakkonematales</taxon>
        <taxon>Aerosakkonemataceae</taxon>
        <taxon>Aerosakkonema</taxon>
    </lineage>
</organism>
<reference evidence="2" key="2">
    <citation type="submission" date="2020-08" db="EMBL/GenBank/DDBJ databases">
        <authorList>
            <person name="Chen M."/>
            <person name="Teng W."/>
            <person name="Zhao L."/>
            <person name="Hu C."/>
            <person name="Zhou Y."/>
            <person name="Han B."/>
            <person name="Song L."/>
            <person name="Shu W."/>
        </authorList>
    </citation>
    <scope>NUCLEOTIDE SEQUENCE</scope>
    <source>
        <strain evidence="2">FACHB-1375</strain>
    </source>
</reference>
<comment type="caution">
    <text evidence="2">The sequence shown here is derived from an EMBL/GenBank/DDBJ whole genome shotgun (WGS) entry which is preliminary data.</text>
</comment>
<keyword evidence="3" id="KW-1185">Reference proteome</keyword>
<feature type="transmembrane region" description="Helical" evidence="1">
    <location>
        <begin position="12"/>
        <end position="38"/>
    </location>
</feature>